<organism evidence="2">
    <name type="scientific">Harvfovirus sp</name>
    <dbReference type="NCBI Taxonomy" id="2487768"/>
    <lineage>
        <taxon>Viruses</taxon>
        <taxon>Varidnaviria</taxon>
        <taxon>Bamfordvirae</taxon>
        <taxon>Nucleocytoviricota</taxon>
        <taxon>Megaviricetes</taxon>
        <taxon>Imitervirales</taxon>
        <taxon>Mimiviridae</taxon>
        <taxon>Klosneuvirinae</taxon>
    </lineage>
</organism>
<evidence type="ECO:0000256" key="1">
    <source>
        <dbReference type="SAM" id="Phobius"/>
    </source>
</evidence>
<evidence type="ECO:0000313" key="2">
    <source>
        <dbReference type="EMBL" id="AYV80665.1"/>
    </source>
</evidence>
<sequence length="204" mass="23405">MSHKEAYEQSVDKLNTMFATTTILGAFATYGVFVHIPMKQFAMDIFDILYIILYILAEIVYFTNITRIRKSIMHIQETISSRSFIKRYLSRQPFQETSMVVHPSMKAMSELDLSNESVQVDINSIENSMNKVSRHIGCISTNIGDSITSIDWLIMSKLMDVRWKNFTLFGFQVENIGFVNRIGAILFGIFMTSRWAGTMDLHTG</sequence>
<keyword evidence="1" id="KW-0472">Membrane</keyword>
<protein>
    <submittedName>
        <fullName evidence="2">Uncharacterized protein</fullName>
    </submittedName>
</protein>
<gene>
    <name evidence="2" type="ORF">Harvfovirus4_29</name>
</gene>
<reference evidence="2" key="1">
    <citation type="submission" date="2018-10" db="EMBL/GenBank/DDBJ databases">
        <title>Hidden diversity of soil giant viruses.</title>
        <authorList>
            <person name="Schulz F."/>
            <person name="Alteio L."/>
            <person name="Goudeau D."/>
            <person name="Ryan E.M."/>
            <person name="Malmstrom R.R."/>
            <person name="Blanchard J."/>
            <person name="Woyke T."/>
        </authorList>
    </citation>
    <scope>NUCLEOTIDE SEQUENCE</scope>
    <source>
        <strain evidence="2">HAV1</strain>
    </source>
</reference>
<keyword evidence="1" id="KW-1133">Transmembrane helix</keyword>
<feature type="transmembrane region" description="Helical" evidence="1">
    <location>
        <begin position="14"/>
        <end position="36"/>
    </location>
</feature>
<dbReference type="EMBL" id="MK072246">
    <property type="protein sequence ID" value="AYV80665.1"/>
    <property type="molecule type" value="Genomic_DNA"/>
</dbReference>
<feature type="transmembrane region" description="Helical" evidence="1">
    <location>
        <begin position="48"/>
        <end position="66"/>
    </location>
</feature>
<proteinExistence type="predicted"/>
<keyword evidence="1" id="KW-0812">Transmembrane</keyword>
<name>A0A3G5A0F4_9VIRU</name>
<accession>A0A3G5A0F4</accession>